<gene>
    <name evidence="2" type="ORF">GCM10009613_17380</name>
</gene>
<comment type="caution">
    <text evidence="2">The sequence shown here is derived from an EMBL/GenBank/DDBJ whole genome shotgun (WGS) entry which is preliminary data.</text>
</comment>
<organism evidence="2 3">
    <name type="scientific">Pseudonocardia kongjuensis</name>
    <dbReference type="NCBI Taxonomy" id="102227"/>
    <lineage>
        <taxon>Bacteria</taxon>
        <taxon>Bacillati</taxon>
        <taxon>Actinomycetota</taxon>
        <taxon>Actinomycetes</taxon>
        <taxon>Pseudonocardiales</taxon>
        <taxon>Pseudonocardiaceae</taxon>
        <taxon>Pseudonocardia</taxon>
    </lineage>
</organism>
<keyword evidence="3" id="KW-1185">Reference proteome</keyword>
<protein>
    <submittedName>
        <fullName evidence="2">Uncharacterized protein</fullName>
    </submittedName>
</protein>
<feature type="region of interest" description="Disordered" evidence="1">
    <location>
        <begin position="1"/>
        <end position="43"/>
    </location>
</feature>
<evidence type="ECO:0000256" key="1">
    <source>
        <dbReference type="SAM" id="MobiDB-lite"/>
    </source>
</evidence>
<reference evidence="2 3" key="1">
    <citation type="journal article" date="2019" name="Int. J. Syst. Evol. Microbiol.">
        <title>The Global Catalogue of Microorganisms (GCM) 10K type strain sequencing project: providing services to taxonomists for standard genome sequencing and annotation.</title>
        <authorList>
            <consortium name="The Broad Institute Genomics Platform"/>
            <consortium name="The Broad Institute Genome Sequencing Center for Infectious Disease"/>
            <person name="Wu L."/>
            <person name="Ma J."/>
        </authorList>
    </citation>
    <scope>NUCLEOTIDE SEQUENCE [LARGE SCALE GENOMIC DNA]</scope>
    <source>
        <strain evidence="2 3">JCM 11896</strain>
    </source>
</reference>
<evidence type="ECO:0000313" key="3">
    <source>
        <dbReference type="Proteomes" id="UP001501414"/>
    </source>
</evidence>
<proteinExistence type="predicted"/>
<dbReference type="Proteomes" id="UP001501414">
    <property type="component" value="Unassembled WGS sequence"/>
</dbReference>
<dbReference type="EMBL" id="BAAAJK010000006">
    <property type="protein sequence ID" value="GAA1385260.1"/>
    <property type="molecule type" value="Genomic_DNA"/>
</dbReference>
<sequence length="102" mass="10907">MHRPDATPDPDTFNGERRMTAELIRPETPGGTPTGGGHPIPAPAAERSAVDRLLDSLDDLVRRHRALAAHDGGCASLHAELIAAELDQQLAVLRTVPRQPGH</sequence>
<name>A0ABN1XPB1_9PSEU</name>
<accession>A0ABN1XPB1</accession>
<evidence type="ECO:0000313" key="2">
    <source>
        <dbReference type="EMBL" id="GAA1385260.1"/>
    </source>
</evidence>